<keyword evidence="3" id="KW-1185">Reference proteome</keyword>
<dbReference type="EMBL" id="FTNL01000004">
    <property type="protein sequence ID" value="SIQ87741.1"/>
    <property type="molecule type" value="Genomic_DNA"/>
</dbReference>
<evidence type="ECO:0000313" key="3">
    <source>
        <dbReference type="Proteomes" id="UP000186808"/>
    </source>
</evidence>
<evidence type="ECO:0000313" key="4">
    <source>
        <dbReference type="Proteomes" id="UP000254374"/>
    </source>
</evidence>
<proteinExistence type="predicted"/>
<dbReference type="AlphaFoldDB" id="A0A377GJW3"/>
<organism evidence="2 4">
    <name type="scientific">Fluoribacter gormanii</name>
    <dbReference type="NCBI Taxonomy" id="464"/>
    <lineage>
        <taxon>Bacteria</taxon>
        <taxon>Pseudomonadati</taxon>
        <taxon>Pseudomonadota</taxon>
        <taxon>Gammaproteobacteria</taxon>
        <taxon>Legionellales</taxon>
        <taxon>Legionellaceae</taxon>
        <taxon>Fluoribacter</taxon>
    </lineage>
</organism>
<evidence type="ECO:0000313" key="1">
    <source>
        <dbReference type="EMBL" id="SIQ87741.1"/>
    </source>
</evidence>
<protein>
    <submittedName>
        <fullName evidence="2">Uncharacterized protein</fullName>
    </submittedName>
</protein>
<dbReference type="Proteomes" id="UP000254374">
    <property type="component" value="Unassembled WGS sequence"/>
</dbReference>
<dbReference type="Proteomes" id="UP000186808">
    <property type="component" value="Unassembled WGS sequence"/>
</dbReference>
<gene>
    <name evidence="2" type="ORF">NCTC11401_01427</name>
    <name evidence="1" type="ORF">SAMN05421777_1048</name>
</gene>
<dbReference type="EMBL" id="UGGV01000001">
    <property type="protein sequence ID" value="STO24612.1"/>
    <property type="molecule type" value="Genomic_DNA"/>
</dbReference>
<reference evidence="1 3" key="1">
    <citation type="submission" date="2017-01" db="EMBL/GenBank/DDBJ databases">
        <authorList>
            <person name="Varghese N."/>
            <person name="Submissions S."/>
        </authorList>
    </citation>
    <scope>NUCLEOTIDE SEQUENCE [LARGE SCALE GENOMIC DNA]</scope>
    <source>
        <strain evidence="1 3">ATCC 33342</strain>
    </source>
</reference>
<reference evidence="2 4" key="2">
    <citation type="submission" date="2018-06" db="EMBL/GenBank/DDBJ databases">
        <authorList>
            <consortium name="Pathogen Informatics"/>
            <person name="Doyle S."/>
        </authorList>
    </citation>
    <scope>NUCLEOTIDE SEQUENCE [LARGE SCALE GENOMIC DNA]</scope>
    <source>
        <strain evidence="2 4">NCTC11401</strain>
    </source>
</reference>
<sequence length="36" mass="4159">MTSRESALKHFFSRFPENELNVTKGFCLVVKNLLSD</sequence>
<evidence type="ECO:0000313" key="2">
    <source>
        <dbReference type="EMBL" id="STO24612.1"/>
    </source>
</evidence>
<accession>A0A377GJW3</accession>
<name>A0A377GJW3_9GAMM</name>